<dbReference type="Proteomes" id="UP001500540">
    <property type="component" value="Unassembled WGS sequence"/>
</dbReference>
<dbReference type="RefSeq" id="WP_344782556.1">
    <property type="nucleotide sequence ID" value="NZ_BAABAF010000006.1"/>
</dbReference>
<name>A0ABP7GN92_9MICO</name>
<evidence type="ECO:0000259" key="1">
    <source>
        <dbReference type="Pfam" id="PF01266"/>
    </source>
</evidence>
<feature type="domain" description="FAD dependent oxidoreductase" evidence="1">
    <location>
        <begin position="33"/>
        <end position="383"/>
    </location>
</feature>
<dbReference type="Pfam" id="PF01266">
    <property type="entry name" value="DAO"/>
    <property type="match status" value="1"/>
</dbReference>
<proteinExistence type="predicted"/>
<gene>
    <name evidence="2" type="ORF">GCM10022240_17000</name>
</gene>
<comment type="caution">
    <text evidence="2">The sequence shown here is derived from an EMBL/GenBank/DDBJ whole genome shotgun (WGS) entry which is preliminary data.</text>
</comment>
<evidence type="ECO:0000313" key="3">
    <source>
        <dbReference type="Proteomes" id="UP001500540"/>
    </source>
</evidence>
<dbReference type="PANTHER" id="PTHR13847:SF274">
    <property type="entry name" value="RIESKE 2FE-2S IRON-SULFUR PROTEIN YHFW-RELATED"/>
    <property type="match status" value="1"/>
</dbReference>
<sequence length="414" mass="45524">MSENIEGDDVSLWVASTPATDYPALIDDDTVYDLAVVGGGITGIVTAYEALARGLSVVIIEKDRLVEWTTGGTTAKLASQHYLIYDYLIGRHGRNAARAFADANQRGVDRVEQIGRSLGIDSEFARRDAYVYSRRGDTVDRMKAEVEAAASLGLPATFETTIDLPFDITGAVKFSGQAQFHPRKFLLPLAADVAARGGVIYEHTEATDILPGDPDVVVTRTTSGTGTGRIRARHVLQASGEPFWHREVFDGFLWLKMSYALAVRLKPGAAYPHSMYITTDDPMRTMRSATFEGAPVLIFGGESHEYDEATFDEAARHRALIDDVRRTFDVDRVLFRWLAGDYMPYDRMPYIGALPGYPTIHVVTGYRAWGLAWAMSAAQAIADDVTGTPVDWAAPFRLDRLAHPIPPAERVSGF</sequence>
<keyword evidence="3" id="KW-1185">Reference proteome</keyword>
<reference evidence="3" key="1">
    <citation type="journal article" date="2019" name="Int. J. Syst. Evol. Microbiol.">
        <title>The Global Catalogue of Microorganisms (GCM) 10K type strain sequencing project: providing services to taxonomists for standard genome sequencing and annotation.</title>
        <authorList>
            <consortium name="The Broad Institute Genomics Platform"/>
            <consortium name="The Broad Institute Genome Sequencing Center for Infectious Disease"/>
            <person name="Wu L."/>
            <person name="Ma J."/>
        </authorList>
    </citation>
    <scope>NUCLEOTIDE SEQUENCE [LARGE SCALE GENOMIC DNA]</scope>
    <source>
        <strain evidence="3">JCM 16950</strain>
    </source>
</reference>
<organism evidence="2 3">
    <name type="scientific">Microbacterium kribbense</name>
    <dbReference type="NCBI Taxonomy" id="433645"/>
    <lineage>
        <taxon>Bacteria</taxon>
        <taxon>Bacillati</taxon>
        <taxon>Actinomycetota</taxon>
        <taxon>Actinomycetes</taxon>
        <taxon>Micrococcales</taxon>
        <taxon>Microbacteriaceae</taxon>
        <taxon>Microbacterium</taxon>
    </lineage>
</organism>
<evidence type="ECO:0000313" key="2">
    <source>
        <dbReference type="EMBL" id="GAA3765366.1"/>
    </source>
</evidence>
<dbReference type="Gene3D" id="3.30.9.10">
    <property type="entry name" value="D-Amino Acid Oxidase, subunit A, domain 2"/>
    <property type="match status" value="1"/>
</dbReference>
<dbReference type="EMBL" id="BAABAF010000006">
    <property type="protein sequence ID" value="GAA3765366.1"/>
    <property type="molecule type" value="Genomic_DNA"/>
</dbReference>
<dbReference type="Gene3D" id="3.50.50.60">
    <property type="entry name" value="FAD/NAD(P)-binding domain"/>
    <property type="match status" value="1"/>
</dbReference>
<dbReference type="InterPro" id="IPR006076">
    <property type="entry name" value="FAD-dep_OxRdtase"/>
</dbReference>
<protein>
    <submittedName>
        <fullName evidence="2">FAD-dependent oxidoreductase</fullName>
    </submittedName>
</protein>
<dbReference type="SUPFAM" id="SSF51905">
    <property type="entry name" value="FAD/NAD(P)-binding domain"/>
    <property type="match status" value="1"/>
</dbReference>
<dbReference type="PANTHER" id="PTHR13847">
    <property type="entry name" value="SARCOSINE DEHYDROGENASE-RELATED"/>
    <property type="match status" value="1"/>
</dbReference>
<dbReference type="InterPro" id="IPR036188">
    <property type="entry name" value="FAD/NAD-bd_sf"/>
</dbReference>
<accession>A0ABP7GN92</accession>